<evidence type="ECO:0000256" key="1">
    <source>
        <dbReference type="ARBA" id="ARBA00006941"/>
    </source>
</evidence>
<dbReference type="Gene3D" id="2.20.25.20">
    <property type="match status" value="1"/>
</dbReference>
<proteinExistence type="inferred from homology"/>
<protein>
    <recommendedName>
        <fullName evidence="2">Casein kinase II subunit beta</fullName>
        <shortName evidence="2">CK II beta</shortName>
    </recommendedName>
</protein>
<accession>A2F2I7</accession>
<sequence length="206" mass="24408">MHLMEEPENWVDRFLKSKIGRYFVRVDQDYIKDQFNTFGLKNERAIDNFKAAYDMVQGRIKPSTSDDQRSPEYERSAYYLYGLIHRRFIQTQQGCKELYEKYEKGEYGKCPLISCHGTYCLPYGTSEHPKERGLCIYCPNCHEVYNAEDVLDSIDGAFFGQSYLMIFFHFYSNKLKINTPIPIELRLFGFKIEDPQLTEDETEEEE</sequence>
<comment type="subunit">
    <text evidence="2">Tetramer of two alpha and two beta subunits.</text>
</comment>
<dbReference type="SMR" id="A2F2I7"/>
<gene>
    <name evidence="3" type="ORF">TVAG_265900</name>
</gene>
<dbReference type="InterPro" id="IPR000704">
    <property type="entry name" value="Casein_kinase_II_reg-sub"/>
</dbReference>
<dbReference type="PANTHER" id="PTHR11740">
    <property type="entry name" value="CASEIN KINASE II SUBUNIT BETA"/>
    <property type="match status" value="1"/>
</dbReference>
<dbReference type="STRING" id="5722.A2F2I7"/>
<dbReference type="InterPro" id="IPR035991">
    <property type="entry name" value="Casein_kinase_II_beta-like"/>
</dbReference>
<comment type="similarity">
    <text evidence="1 2">Belongs to the casein kinase 2 subunit beta family.</text>
</comment>
<dbReference type="GO" id="GO:0005956">
    <property type="term" value="C:protein kinase CK2 complex"/>
    <property type="evidence" value="ECO:0000318"/>
    <property type="project" value="GO_Central"/>
</dbReference>
<organism evidence="3 4">
    <name type="scientific">Trichomonas vaginalis (strain ATCC PRA-98 / G3)</name>
    <dbReference type="NCBI Taxonomy" id="412133"/>
    <lineage>
        <taxon>Eukaryota</taxon>
        <taxon>Metamonada</taxon>
        <taxon>Parabasalia</taxon>
        <taxon>Trichomonadida</taxon>
        <taxon>Trichomonadidae</taxon>
        <taxon>Trichomonas</taxon>
    </lineage>
</organism>
<dbReference type="SUPFAM" id="SSF57798">
    <property type="entry name" value="Casein kinase II beta subunit"/>
    <property type="match status" value="1"/>
</dbReference>
<dbReference type="RefSeq" id="XP_001313816.1">
    <property type="nucleotide sequence ID" value="XM_001313815.1"/>
</dbReference>
<dbReference type="InParanoid" id="A2F2I7"/>
<dbReference type="OrthoDB" id="3971593at2759"/>
<dbReference type="Pfam" id="PF01214">
    <property type="entry name" value="CK_II_beta"/>
    <property type="match status" value="1"/>
</dbReference>
<dbReference type="AlphaFoldDB" id="A2F2I7"/>
<dbReference type="Gene3D" id="1.10.1820.10">
    <property type="entry name" value="protein kinase ck2 holoenzyme, chain C, domain 1"/>
    <property type="match status" value="1"/>
</dbReference>
<dbReference type="VEuPathDB" id="TrichDB:TVAG_265900"/>
<dbReference type="InterPro" id="IPR016149">
    <property type="entry name" value="Casein_kin_II_reg-sub_N"/>
</dbReference>
<dbReference type="FunFam" id="2.20.25.20:FF:000001">
    <property type="entry name" value="Casein kinase II subunit beta"/>
    <property type="match status" value="1"/>
</dbReference>
<dbReference type="PRINTS" id="PR00472">
    <property type="entry name" value="CASNKINASEII"/>
</dbReference>
<dbReference type="SMART" id="SM01085">
    <property type="entry name" value="CK_II_beta"/>
    <property type="match status" value="1"/>
</dbReference>
<keyword evidence="4" id="KW-1185">Reference proteome</keyword>
<reference evidence="3" key="1">
    <citation type="submission" date="2006-10" db="EMBL/GenBank/DDBJ databases">
        <authorList>
            <person name="Amadeo P."/>
            <person name="Zhao Q."/>
            <person name="Wortman J."/>
            <person name="Fraser-Liggett C."/>
            <person name="Carlton J."/>
        </authorList>
    </citation>
    <scope>NUCLEOTIDE SEQUENCE</scope>
    <source>
        <strain evidence="3">G3</strain>
    </source>
</reference>
<dbReference type="FunFam" id="1.10.1820.10:FF:000006">
    <property type="entry name" value="Casein kinase II subunit beta"/>
    <property type="match status" value="1"/>
</dbReference>
<dbReference type="PANTHER" id="PTHR11740:SF0">
    <property type="entry name" value="CASEIN KINASE II SUBUNIT BETA"/>
    <property type="match status" value="1"/>
</dbReference>
<dbReference type="Proteomes" id="UP000001542">
    <property type="component" value="Unassembled WGS sequence"/>
</dbReference>
<dbReference type="EMBL" id="DS113586">
    <property type="protein sequence ID" value="EAY00887.1"/>
    <property type="molecule type" value="Genomic_DNA"/>
</dbReference>
<dbReference type="GO" id="GO:0019887">
    <property type="term" value="F:protein kinase regulator activity"/>
    <property type="evidence" value="ECO:0000318"/>
    <property type="project" value="GO_Central"/>
</dbReference>
<name>A2F2I7_TRIV3</name>
<evidence type="ECO:0000313" key="4">
    <source>
        <dbReference type="Proteomes" id="UP000001542"/>
    </source>
</evidence>
<evidence type="ECO:0000313" key="3">
    <source>
        <dbReference type="EMBL" id="EAY00887.1"/>
    </source>
</evidence>
<dbReference type="GO" id="GO:0005737">
    <property type="term" value="C:cytoplasm"/>
    <property type="evidence" value="ECO:0000318"/>
    <property type="project" value="GO_Central"/>
</dbReference>
<reference evidence="3" key="2">
    <citation type="journal article" date="2007" name="Science">
        <title>Draft genome sequence of the sexually transmitted pathogen Trichomonas vaginalis.</title>
        <authorList>
            <person name="Carlton J.M."/>
            <person name="Hirt R.P."/>
            <person name="Silva J.C."/>
            <person name="Delcher A.L."/>
            <person name="Schatz M."/>
            <person name="Zhao Q."/>
            <person name="Wortman J.R."/>
            <person name="Bidwell S.L."/>
            <person name="Alsmark U.C.M."/>
            <person name="Besteiro S."/>
            <person name="Sicheritz-Ponten T."/>
            <person name="Noel C.J."/>
            <person name="Dacks J.B."/>
            <person name="Foster P.G."/>
            <person name="Simillion C."/>
            <person name="Van de Peer Y."/>
            <person name="Miranda-Saavedra D."/>
            <person name="Barton G.J."/>
            <person name="Westrop G.D."/>
            <person name="Mueller S."/>
            <person name="Dessi D."/>
            <person name="Fiori P.L."/>
            <person name="Ren Q."/>
            <person name="Paulsen I."/>
            <person name="Zhang H."/>
            <person name="Bastida-Corcuera F.D."/>
            <person name="Simoes-Barbosa A."/>
            <person name="Brown M.T."/>
            <person name="Hayes R.D."/>
            <person name="Mukherjee M."/>
            <person name="Okumura C.Y."/>
            <person name="Schneider R."/>
            <person name="Smith A.J."/>
            <person name="Vanacova S."/>
            <person name="Villalvazo M."/>
            <person name="Haas B.J."/>
            <person name="Pertea M."/>
            <person name="Feldblyum T.V."/>
            <person name="Utterback T.R."/>
            <person name="Shu C.L."/>
            <person name="Osoegawa K."/>
            <person name="de Jong P.J."/>
            <person name="Hrdy I."/>
            <person name="Horvathova L."/>
            <person name="Zubacova Z."/>
            <person name="Dolezal P."/>
            <person name="Malik S.B."/>
            <person name="Logsdon J.M. Jr."/>
            <person name="Henze K."/>
            <person name="Gupta A."/>
            <person name="Wang C.C."/>
            <person name="Dunne R.L."/>
            <person name="Upcroft J.A."/>
            <person name="Upcroft P."/>
            <person name="White O."/>
            <person name="Salzberg S.L."/>
            <person name="Tang P."/>
            <person name="Chiu C.-H."/>
            <person name="Lee Y.-S."/>
            <person name="Embley T.M."/>
            <person name="Coombs G.H."/>
            <person name="Mottram J.C."/>
            <person name="Tachezy J."/>
            <person name="Fraser-Liggett C.M."/>
            <person name="Johnson P.J."/>
        </authorList>
    </citation>
    <scope>NUCLEOTIDE SEQUENCE [LARGE SCALE GENOMIC DNA]</scope>
    <source>
        <strain evidence="3">G3</strain>
    </source>
</reference>
<dbReference type="eggNOG" id="KOG3092">
    <property type="taxonomic scope" value="Eukaryota"/>
</dbReference>
<evidence type="ECO:0000256" key="2">
    <source>
        <dbReference type="RuleBase" id="RU361268"/>
    </source>
</evidence>
<dbReference type="KEGG" id="tva:4758710"/>
<dbReference type="VEuPathDB" id="TrichDB:TVAGG3_0980310"/>